<dbReference type="AlphaFoldDB" id="A0A0M0G1S5"/>
<name>A0A0M0G1S5_SPOGL</name>
<dbReference type="Proteomes" id="UP000037109">
    <property type="component" value="Unassembled WGS sequence"/>
</dbReference>
<evidence type="ECO:0000313" key="2">
    <source>
        <dbReference type="Proteomes" id="UP000037109"/>
    </source>
</evidence>
<protein>
    <submittedName>
        <fullName evidence="1">Uncharacterized protein</fullName>
    </submittedName>
</protein>
<organism evidence="1 2">
    <name type="scientific">Sporosarcina globispora</name>
    <name type="common">Bacillus globisporus</name>
    <dbReference type="NCBI Taxonomy" id="1459"/>
    <lineage>
        <taxon>Bacteria</taxon>
        <taxon>Bacillati</taxon>
        <taxon>Bacillota</taxon>
        <taxon>Bacilli</taxon>
        <taxon>Bacillales</taxon>
        <taxon>Caryophanaceae</taxon>
        <taxon>Sporosarcina</taxon>
    </lineage>
</organism>
<proteinExistence type="predicted"/>
<accession>A0A0M0G1S5</accession>
<dbReference type="EMBL" id="LGUF01000010">
    <property type="protein sequence ID" value="KON83532.1"/>
    <property type="molecule type" value="Genomic_DNA"/>
</dbReference>
<evidence type="ECO:0000313" key="1">
    <source>
        <dbReference type="EMBL" id="KON83532.1"/>
    </source>
</evidence>
<dbReference type="RefSeq" id="WP_053437850.1">
    <property type="nucleotide sequence ID" value="NZ_LGUF01000010.1"/>
</dbReference>
<dbReference type="PATRIC" id="fig|1459.3.peg.6104"/>
<gene>
    <name evidence="1" type="ORF">AF332_27685</name>
</gene>
<comment type="caution">
    <text evidence="1">The sequence shown here is derived from an EMBL/GenBank/DDBJ whole genome shotgun (WGS) entry which is preliminary data.</text>
</comment>
<reference evidence="2" key="1">
    <citation type="submission" date="2015-07" db="EMBL/GenBank/DDBJ databases">
        <title>Fjat-10036 dsm4.</title>
        <authorList>
            <person name="Liu B."/>
            <person name="Wang J."/>
            <person name="Zhu Y."/>
            <person name="Liu G."/>
            <person name="Chen Q."/>
            <person name="Chen Z."/>
            <person name="Lan J."/>
            <person name="Che J."/>
            <person name="Ge C."/>
            <person name="Shi H."/>
            <person name="Pan Z."/>
            <person name="Liu X."/>
        </authorList>
    </citation>
    <scope>NUCLEOTIDE SEQUENCE [LARGE SCALE GENOMIC DNA]</scope>
    <source>
        <strain evidence="2">DSM 4</strain>
    </source>
</reference>
<sequence>MQALWVHGIGISTVQHQKDCEEMFLNERVLMFKISCRIRQFFLIQQKGHLVEESRLIFGQQSDQFVE</sequence>
<keyword evidence="2" id="KW-1185">Reference proteome</keyword>